<dbReference type="EMBL" id="JAWJZF010000242">
    <property type="protein sequence ID" value="MDX2291701.1"/>
    <property type="molecule type" value="Genomic_DNA"/>
</dbReference>
<feature type="domain" description="Gliding motility protein SprA N-terminal" evidence="1">
    <location>
        <begin position="1"/>
        <end position="90"/>
    </location>
</feature>
<name>A0ABU4K1T6_9ACTN</name>
<reference evidence="2 3" key="1">
    <citation type="submission" date="2023-10" db="EMBL/GenBank/DDBJ databases">
        <authorList>
            <person name="Wang X.X."/>
        </authorList>
    </citation>
    <scope>NUCLEOTIDE SEQUENCE [LARGE SCALE GENOMIC DNA]</scope>
    <source>
        <strain evidence="2 3">NBRC 12816</strain>
    </source>
</reference>
<proteinExistence type="predicted"/>
<keyword evidence="3" id="KW-1185">Reference proteome</keyword>
<protein>
    <recommendedName>
        <fullName evidence="1">Gliding motility protein SprA N-terminal domain-containing protein</fullName>
    </recommendedName>
</protein>
<dbReference type="InterPro" id="IPR025684">
    <property type="entry name" value="SprA_N_dom"/>
</dbReference>
<evidence type="ECO:0000313" key="3">
    <source>
        <dbReference type="Proteomes" id="UP001278571"/>
    </source>
</evidence>
<comment type="caution">
    <text evidence="2">The sequence shown here is derived from an EMBL/GenBank/DDBJ whole genome shotgun (WGS) entry which is preliminary data.</text>
</comment>
<feature type="non-terminal residue" evidence="2">
    <location>
        <position position="143"/>
    </location>
</feature>
<dbReference type="Proteomes" id="UP001278571">
    <property type="component" value="Unassembled WGS sequence"/>
</dbReference>
<feature type="non-terminal residue" evidence="2">
    <location>
        <position position="1"/>
    </location>
</feature>
<dbReference type="Pfam" id="PF14349">
    <property type="entry name" value="SprA_N"/>
    <property type="match status" value="1"/>
</dbReference>
<gene>
    <name evidence="2" type="ORF">R2363_05880</name>
</gene>
<evidence type="ECO:0000259" key="1">
    <source>
        <dbReference type="Pfam" id="PF14349"/>
    </source>
</evidence>
<accession>A0ABU4K1T6</accession>
<sequence length="143" mass="15776">GVKTQLQFGKVFVTGAIANQRSARQTVALQGGAAAQSFQKRLDDYEENRHFLLGTYFRTNFNKTMSNLPIVNTQVQIQRMEVWVTNRTGATTDARDIVGLMDLGESQPFNPIIQSNNTGNLPANNANTLYTSLANDPNSRNPA</sequence>
<evidence type="ECO:0000313" key="2">
    <source>
        <dbReference type="EMBL" id="MDX2291701.1"/>
    </source>
</evidence>
<dbReference type="RefSeq" id="WP_319008243.1">
    <property type="nucleotide sequence ID" value="NZ_JAWJZF010000242.1"/>
</dbReference>
<organism evidence="2 3">
    <name type="scientific">Streptomyces roseolus</name>
    <dbReference type="NCBI Taxonomy" id="67358"/>
    <lineage>
        <taxon>Bacteria</taxon>
        <taxon>Bacillati</taxon>
        <taxon>Actinomycetota</taxon>
        <taxon>Actinomycetes</taxon>
        <taxon>Kitasatosporales</taxon>
        <taxon>Streptomycetaceae</taxon>
        <taxon>Streptomyces</taxon>
    </lineage>
</organism>